<dbReference type="AlphaFoldDB" id="A0AAW8EPL2"/>
<sequence>MELPDEALDEVLSEYRIDQHLAGPDAMHVDQGMTLPRFGAGVPTFAMASKLAVMSSVSEVDALAASGRGYSEQLIERNPRQTRSSSLTWPIRQAPSGESPALPPGHAALASDGPSLAGADSAGAPGP</sequence>
<protein>
    <submittedName>
        <fullName evidence="2">Uncharacterized protein</fullName>
    </submittedName>
</protein>
<dbReference type="EMBL" id="JAUSRV010000014">
    <property type="protein sequence ID" value="MDP9973897.1"/>
    <property type="molecule type" value="Genomic_DNA"/>
</dbReference>
<reference evidence="2" key="1">
    <citation type="submission" date="2023-07" db="EMBL/GenBank/DDBJ databases">
        <title>Sorghum-associated microbial communities from plants grown in Nebraska, USA.</title>
        <authorList>
            <person name="Schachtman D."/>
        </authorList>
    </citation>
    <scope>NUCLEOTIDE SEQUENCE</scope>
    <source>
        <strain evidence="2">DS3315</strain>
    </source>
</reference>
<evidence type="ECO:0000256" key="1">
    <source>
        <dbReference type="SAM" id="MobiDB-lite"/>
    </source>
</evidence>
<proteinExistence type="predicted"/>
<dbReference type="Proteomes" id="UP001224845">
    <property type="component" value="Unassembled WGS sequence"/>
</dbReference>
<name>A0AAW8EPL2_VARPD</name>
<evidence type="ECO:0000313" key="2">
    <source>
        <dbReference type="EMBL" id="MDP9973897.1"/>
    </source>
</evidence>
<gene>
    <name evidence="2" type="ORF">J2W39_005160</name>
</gene>
<organism evidence="2 3">
    <name type="scientific">Variovorax paradoxus</name>
    <dbReference type="NCBI Taxonomy" id="34073"/>
    <lineage>
        <taxon>Bacteria</taxon>
        <taxon>Pseudomonadati</taxon>
        <taxon>Pseudomonadota</taxon>
        <taxon>Betaproteobacteria</taxon>
        <taxon>Burkholderiales</taxon>
        <taxon>Comamonadaceae</taxon>
        <taxon>Variovorax</taxon>
    </lineage>
</organism>
<feature type="region of interest" description="Disordered" evidence="1">
    <location>
        <begin position="68"/>
        <end position="127"/>
    </location>
</feature>
<accession>A0AAW8EPL2</accession>
<evidence type="ECO:0000313" key="3">
    <source>
        <dbReference type="Proteomes" id="UP001224845"/>
    </source>
</evidence>
<comment type="caution">
    <text evidence="2">The sequence shown here is derived from an EMBL/GenBank/DDBJ whole genome shotgun (WGS) entry which is preliminary data.</text>
</comment>